<keyword evidence="3" id="KW-1185">Reference proteome</keyword>
<feature type="compositionally biased region" description="Low complexity" evidence="1">
    <location>
        <begin position="207"/>
        <end position="218"/>
    </location>
</feature>
<evidence type="ECO:0000313" key="3">
    <source>
        <dbReference type="Proteomes" id="UP000799757"/>
    </source>
</evidence>
<protein>
    <submittedName>
        <fullName evidence="2">Uncharacterized protein</fullName>
    </submittedName>
</protein>
<sequence>MSTFAPPVYRRDFIYNSVLYADVGNGHHRQRASVAELSGLLRPDPRSHESATPAKDQFGHWYTAQLLHYGLPSTKDKNIAKVRLLTTLNQFKLEVPAWILKVEAELRHEWEKEDRKMRMKKGGKGAVKGYSGVNVTGKANVRSGMMTILTLVVNMSLSSGFSIVEQIAVVQSANNGKAPPKASPKKRKRDGAGSTKTKSTPNKRNTASAAPPSSPYASNQRKDWEQMLPAEKSPQAHIKAESTPTYSRIKQDISLPPYPPSDTYSQYIEQEPSHDTMDPDNLVFSGTYKITGPTAIAAFPTLNLTTLRLNLSKDEQRGMNPGPSYETLDQSCSLGWRLRDPETGELKFGRGCTGKMVFFSDQTIRGMLYEIPRVGSVEFWGPRLVGGGVGWRGGNEFQLEWEGIISEAYGR</sequence>
<dbReference type="EMBL" id="MU002427">
    <property type="protein sequence ID" value="KAF2786653.1"/>
    <property type="molecule type" value="Genomic_DNA"/>
</dbReference>
<reference evidence="2" key="1">
    <citation type="journal article" date="2020" name="Stud. Mycol.">
        <title>101 Dothideomycetes genomes: a test case for predicting lifestyles and emergence of pathogens.</title>
        <authorList>
            <person name="Haridas S."/>
            <person name="Albert R."/>
            <person name="Binder M."/>
            <person name="Bloem J."/>
            <person name="Labutti K."/>
            <person name="Salamov A."/>
            <person name="Andreopoulos B."/>
            <person name="Baker S."/>
            <person name="Barry K."/>
            <person name="Bills G."/>
            <person name="Bluhm B."/>
            <person name="Cannon C."/>
            <person name="Castanera R."/>
            <person name="Culley D."/>
            <person name="Daum C."/>
            <person name="Ezra D."/>
            <person name="Gonzalez J."/>
            <person name="Henrissat B."/>
            <person name="Kuo A."/>
            <person name="Liang C."/>
            <person name="Lipzen A."/>
            <person name="Lutzoni F."/>
            <person name="Magnuson J."/>
            <person name="Mondo S."/>
            <person name="Nolan M."/>
            <person name="Ohm R."/>
            <person name="Pangilinan J."/>
            <person name="Park H.-J."/>
            <person name="Ramirez L."/>
            <person name="Alfaro M."/>
            <person name="Sun H."/>
            <person name="Tritt A."/>
            <person name="Yoshinaga Y."/>
            <person name="Zwiers L.-H."/>
            <person name="Turgeon B."/>
            <person name="Goodwin S."/>
            <person name="Spatafora J."/>
            <person name="Crous P."/>
            <person name="Grigoriev I."/>
        </authorList>
    </citation>
    <scope>NUCLEOTIDE SEQUENCE</scope>
    <source>
        <strain evidence="2">CBS 109.77</strain>
    </source>
</reference>
<dbReference type="AlphaFoldDB" id="A0A6A6WRR8"/>
<dbReference type="OrthoDB" id="4121058at2759"/>
<feature type="compositionally biased region" description="Polar residues" evidence="1">
    <location>
        <begin position="194"/>
        <end position="206"/>
    </location>
</feature>
<organism evidence="2 3">
    <name type="scientific">Melanomma pulvis-pyrius CBS 109.77</name>
    <dbReference type="NCBI Taxonomy" id="1314802"/>
    <lineage>
        <taxon>Eukaryota</taxon>
        <taxon>Fungi</taxon>
        <taxon>Dikarya</taxon>
        <taxon>Ascomycota</taxon>
        <taxon>Pezizomycotina</taxon>
        <taxon>Dothideomycetes</taxon>
        <taxon>Pleosporomycetidae</taxon>
        <taxon>Pleosporales</taxon>
        <taxon>Melanommataceae</taxon>
        <taxon>Melanomma</taxon>
    </lineage>
</organism>
<gene>
    <name evidence="2" type="ORF">K505DRAFT_411850</name>
</gene>
<evidence type="ECO:0000313" key="2">
    <source>
        <dbReference type="EMBL" id="KAF2786653.1"/>
    </source>
</evidence>
<proteinExistence type="predicted"/>
<feature type="region of interest" description="Disordered" evidence="1">
    <location>
        <begin position="173"/>
        <end position="266"/>
    </location>
</feature>
<name>A0A6A6WRR8_9PLEO</name>
<dbReference type="Proteomes" id="UP000799757">
    <property type="component" value="Unassembled WGS sequence"/>
</dbReference>
<accession>A0A6A6WRR8</accession>
<evidence type="ECO:0000256" key="1">
    <source>
        <dbReference type="SAM" id="MobiDB-lite"/>
    </source>
</evidence>